<organism evidence="2 3">
    <name type="scientific">Lentinula detonsa</name>
    <dbReference type="NCBI Taxonomy" id="2804962"/>
    <lineage>
        <taxon>Eukaryota</taxon>
        <taxon>Fungi</taxon>
        <taxon>Dikarya</taxon>
        <taxon>Basidiomycota</taxon>
        <taxon>Agaricomycotina</taxon>
        <taxon>Agaricomycetes</taxon>
        <taxon>Agaricomycetidae</taxon>
        <taxon>Agaricales</taxon>
        <taxon>Marasmiineae</taxon>
        <taxon>Omphalotaceae</taxon>
        <taxon>Lentinula</taxon>
    </lineage>
</organism>
<sequence>MPSISRGTSGNFLTRMWGAAKGQTWQDKTPDYSEHTEGQGSSTFRRLVLVHSRSGLPRGNSSSAGDV</sequence>
<comment type="caution">
    <text evidence="2">The sequence shown here is derived from an EMBL/GenBank/DDBJ whole genome shotgun (WGS) entry which is preliminary data.</text>
</comment>
<accession>A0A9W8TSV0</accession>
<feature type="region of interest" description="Disordered" evidence="1">
    <location>
        <begin position="23"/>
        <end position="44"/>
    </location>
</feature>
<keyword evidence="3" id="KW-1185">Reference proteome</keyword>
<evidence type="ECO:0000313" key="3">
    <source>
        <dbReference type="Proteomes" id="UP001142393"/>
    </source>
</evidence>
<reference evidence="2 3" key="1">
    <citation type="journal article" date="2023" name="Proc. Natl. Acad. Sci. U.S.A.">
        <title>A global phylogenomic analysis of the shiitake genus Lentinula.</title>
        <authorList>
            <person name="Sierra-Patev S."/>
            <person name="Min B."/>
            <person name="Naranjo-Ortiz M."/>
            <person name="Looney B."/>
            <person name="Konkel Z."/>
            <person name="Slot J.C."/>
            <person name="Sakamoto Y."/>
            <person name="Steenwyk J.L."/>
            <person name="Rokas A."/>
            <person name="Carro J."/>
            <person name="Camarero S."/>
            <person name="Ferreira P."/>
            <person name="Molpeceres G."/>
            <person name="Ruiz-Duenas F.J."/>
            <person name="Serrano A."/>
            <person name="Henrissat B."/>
            <person name="Drula E."/>
            <person name="Hughes K.W."/>
            <person name="Mata J.L."/>
            <person name="Ishikawa N.K."/>
            <person name="Vargas-Isla R."/>
            <person name="Ushijima S."/>
            <person name="Smith C.A."/>
            <person name="Donoghue J."/>
            <person name="Ahrendt S."/>
            <person name="Andreopoulos W."/>
            <person name="He G."/>
            <person name="LaButti K."/>
            <person name="Lipzen A."/>
            <person name="Ng V."/>
            <person name="Riley R."/>
            <person name="Sandor L."/>
            <person name="Barry K."/>
            <person name="Martinez A.T."/>
            <person name="Xiao Y."/>
            <person name="Gibbons J.G."/>
            <person name="Terashima K."/>
            <person name="Grigoriev I.V."/>
            <person name="Hibbett D."/>
        </authorList>
    </citation>
    <scope>NUCLEOTIDE SEQUENCE [LARGE SCALE GENOMIC DNA]</scope>
    <source>
        <strain evidence="2 3">TFB7810</strain>
    </source>
</reference>
<dbReference type="EMBL" id="JANVFU010000021">
    <property type="protein sequence ID" value="KAJ3738890.1"/>
    <property type="molecule type" value="Genomic_DNA"/>
</dbReference>
<dbReference type="AlphaFoldDB" id="A0A9W8TSV0"/>
<evidence type="ECO:0000256" key="1">
    <source>
        <dbReference type="SAM" id="MobiDB-lite"/>
    </source>
</evidence>
<gene>
    <name evidence="2" type="ORF">DFH05DRAFT_1408020</name>
</gene>
<dbReference type="Proteomes" id="UP001142393">
    <property type="component" value="Unassembled WGS sequence"/>
</dbReference>
<proteinExistence type="predicted"/>
<evidence type="ECO:0000313" key="2">
    <source>
        <dbReference type="EMBL" id="KAJ3738890.1"/>
    </source>
</evidence>
<feature type="compositionally biased region" description="Basic and acidic residues" evidence="1">
    <location>
        <begin position="28"/>
        <end position="37"/>
    </location>
</feature>
<name>A0A9W8TSV0_9AGAR</name>
<protein>
    <submittedName>
        <fullName evidence="2">Uncharacterized protein</fullName>
    </submittedName>
</protein>